<dbReference type="EMBL" id="RSCL01000003">
    <property type="protein sequence ID" value="RUT08325.1"/>
    <property type="molecule type" value="Genomic_DNA"/>
</dbReference>
<gene>
    <name evidence="1" type="ORF">DSM106972_014930</name>
</gene>
<evidence type="ECO:0000313" key="1">
    <source>
        <dbReference type="EMBL" id="RUT08325.1"/>
    </source>
</evidence>
<evidence type="ECO:0000313" key="2">
    <source>
        <dbReference type="Proteomes" id="UP000271624"/>
    </source>
</evidence>
<comment type="caution">
    <text evidence="1">The sequence shown here is derived from an EMBL/GenBank/DDBJ whole genome shotgun (WGS) entry which is preliminary data.</text>
</comment>
<reference evidence="1" key="2">
    <citation type="journal article" date="2019" name="Genome Biol. Evol.">
        <title>Day and night: Metabolic profiles and evolutionary relationships of six axenic non-marine cyanobacteria.</title>
        <authorList>
            <person name="Will S.E."/>
            <person name="Henke P."/>
            <person name="Boedeker C."/>
            <person name="Huang S."/>
            <person name="Brinkmann H."/>
            <person name="Rohde M."/>
            <person name="Jarek M."/>
            <person name="Friedl T."/>
            <person name="Seufert S."/>
            <person name="Schumacher M."/>
            <person name="Overmann J."/>
            <person name="Neumann-Schaal M."/>
            <person name="Petersen J."/>
        </authorList>
    </citation>
    <scope>NUCLEOTIDE SEQUENCE [LARGE SCALE GENOMIC DNA]</scope>
    <source>
        <strain evidence="1">PCC 7102</strain>
    </source>
</reference>
<sequence>MSNDLLIQKQDLDISGWSWRHVKSKYDRFDTCVQVIHKPTKLETFCNGAFEANN</sequence>
<protein>
    <submittedName>
        <fullName evidence="1">Uncharacterized protein</fullName>
    </submittedName>
</protein>
<dbReference type="Proteomes" id="UP000271624">
    <property type="component" value="Unassembled WGS sequence"/>
</dbReference>
<name>A0A3S1AQ11_9CYAN</name>
<reference evidence="1" key="1">
    <citation type="submission" date="2018-12" db="EMBL/GenBank/DDBJ databases">
        <authorList>
            <person name="Will S."/>
            <person name="Neumann-Schaal M."/>
            <person name="Henke P."/>
        </authorList>
    </citation>
    <scope>NUCLEOTIDE SEQUENCE</scope>
    <source>
        <strain evidence="1">PCC 7102</strain>
    </source>
</reference>
<keyword evidence="2" id="KW-1185">Reference proteome</keyword>
<dbReference type="RefSeq" id="WP_158632778.1">
    <property type="nucleotide sequence ID" value="NZ_RSCL01000003.1"/>
</dbReference>
<dbReference type="AlphaFoldDB" id="A0A3S1AQ11"/>
<accession>A0A3S1AQ11</accession>
<organism evidence="1 2">
    <name type="scientific">Dulcicalothrix desertica PCC 7102</name>
    <dbReference type="NCBI Taxonomy" id="232991"/>
    <lineage>
        <taxon>Bacteria</taxon>
        <taxon>Bacillati</taxon>
        <taxon>Cyanobacteriota</taxon>
        <taxon>Cyanophyceae</taxon>
        <taxon>Nostocales</taxon>
        <taxon>Calotrichaceae</taxon>
        <taxon>Dulcicalothrix</taxon>
    </lineage>
</organism>
<proteinExistence type="predicted"/>